<dbReference type="PANTHER" id="PTHR10039">
    <property type="entry name" value="AMELOGENIN"/>
    <property type="match status" value="1"/>
</dbReference>
<evidence type="ECO:0000256" key="2">
    <source>
        <dbReference type="PROSITE-ProRule" id="PRU00023"/>
    </source>
</evidence>
<dbReference type="SUPFAM" id="SSF48403">
    <property type="entry name" value="Ankyrin repeat"/>
    <property type="match status" value="1"/>
</dbReference>
<dbReference type="PROSITE" id="PS50297">
    <property type="entry name" value="ANK_REP_REGION"/>
    <property type="match status" value="2"/>
</dbReference>
<dbReference type="InterPro" id="IPR002110">
    <property type="entry name" value="Ankyrin_rpt"/>
</dbReference>
<dbReference type="Pfam" id="PF12796">
    <property type="entry name" value="Ank_2"/>
    <property type="match status" value="3"/>
</dbReference>
<gene>
    <name evidence="4" type="ORF">PV11_01930</name>
</gene>
<dbReference type="AlphaFoldDB" id="A0A0D1YUP0"/>
<dbReference type="SUPFAM" id="SSF52540">
    <property type="entry name" value="P-loop containing nucleoside triphosphate hydrolases"/>
    <property type="match status" value="1"/>
</dbReference>
<dbReference type="InterPro" id="IPR027417">
    <property type="entry name" value="P-loop_NTPase"/>
</dbReference>
<accession>A0A0D1YUP0</accession>
<feature type="repeat" description="ANK" evidence="2">
    <location>
        <begin position="660"/>
        <end position="692"/>
    </location>
</feature>
<dbReference type="STRING" id="1016849.A0A0D1YUP0"/>
<proteinExistence type="predicted"/>
<evidence type="ECO:0000259" key="3">
    <source>
        <dbReference type="PROSITE" id="PS50837"/>
    </source>
</evidence>
<dbReference type="InterPro" id="IPR054471">
    <property type="entry name" value="GPIID_WHD"/>
</dbReference>
<evidence type="ECO:0000313" key="5">
    <source>
        <dbReference type="Proteomes" id="UP000053599"/>
    </source>
</evidence>
<dbReference type="InterPro" id="IPR007111">
    <property type="entry name" value="NACHT_NTPase"/>
</dbReference>
<dbReference type="InterPro" id="IPR036770">
    <property type="entry name" value="Ankyrin_rpt-contain_sf"/>
</dbReference>
<evidence type="ECO:0000313" key="4">
    <source>
        <dbReference type="EMBL" id="KIV86312.1"/>
    </source>
</evidence>
<dbReference type="Pfam" id="PF24883">
    <property type="entry name" value="NPHP3_N"/>
    <property type="match status" value="1"/>
</dbReference>
<dbReference type="InterPro" id="IPR056884">
    <property type="entry name" value="NPHP3-like_N"/>
</dbReference>
<evidence type="ECO:0000256" key="1">
    <source>
        <dbReference type="ARBA" id="ARBA00022737"/>
    </source>
</evidence>
<dbReference type="PROSITE" id="PS50088">
    <property type="entry name" value="ANK_REPEAT"/>
    <property type="match status" value="2"/>
</dbReference>
<sequence length="971" mass="107932">MYSLSDGATFSGNWLCVPHVKDIANWLAAGVYTEHQGDFFSKVHPGTGKWIFTDPVYRKWLDGGLNRLLLSGIPGAGKTILASNIIHDLQNRFTQRDASAVAFFYSSFKRHADQSSLSITSSLVRQLFLQGSKNSHDVLNLYEELNKDEPPARLNQKEISASLESLLLGFSRVIFIFDALDECQGPNGPGDKPWEDVLTLLYRLQDKLNSKVVVQILATSRPIPEADRYFQVLERCRVQATDDDLATFCDAMISNIRCIAKKTELHPQIRDAICASAQGMFLLAKLHCDALMAKTKPKDVPESLKKFREGGNALERAYEDTMQRIKSQPAEHKELARRVLTCITFCARPLTVAEVQHALAIDENTTELDAEYDLDDPELMISSCAGLVTVDAQSNVMRLVHYTTQMFLQSLSEGFLLDPHGFIASCCLNYLHLDAFTDGHPYVENDGRCDNSELKEKHRALREIRNLEYPFLRYSAEYWSHHLSRTTPAISAAGRVLSFLDCPGRIACAFDVYFGGSLFAHGITALHLLARMGADSWIMEYISRGHPLDSGVAFPRSCSKCTNSELEQKRLLMGTTMPWERAATSLRDDDGRTPIWHAAVRGNTSTIELLINRHGKLVNVADANGRTPLLSTIYADHEDTALKILEEPTVLWKETRENFRQRTALHVAALRGRESVVDRLLELDADIPRNEAESHEALLTSVQDENGVTPLCFAAASGHLGIVKRLLAYSGGRELNVATHVWRCTPGLWAAKFGRLDVLRHLAVQEAFKANVCDRDGLSLLHLSASSSDVPTLEFVLDMRILPIDALDPRGRTALWWAAHHCHGGAARCLISRHANPEAADDDGVTPLMEAASRHCADVVALLSPLVSNIDSTDNKGKTALHHLGTTDDSKLGDDFSDFDPGLFQSCMDSLLEHGAALEDVRDEEGNSPYDTLYRYATLAVQTEYSNHRLFTALGDLRTNFRHGIVRAAAE</sequence>
<dbReference type="PROSITE" id="PS50837">
    <property type="entry name" value="NACHT"/>
    <property type="match status" value="1"/>
</dbReference>
<dbReference type="Gene3D" id="1.25.40.20">
    <property type="entry name" value="Ankyrin repeat-containing domain"/>
    <property type="match status" value="3"/>
</dbReference>
<name>A0A0D1YUP0_9EURO</name>
<protein>
    <recommendedName>
        <fullName evidence="3">NACHT domain-containing protein</fullName>
    </recommendedName>
</protein>
<keyword evidence="1" id="KW-0677">Repeat</keyword>
<dbReference type="EMBL" id="KN846951">
    <property type="protein sequence ID" value="KIV86312.1"/>
    <property type="molecule type" value="Genomic_DNA"/>
</dbReference>
<keyword evidence="2" id="KW-0040">ANK repeat</keyword>
<dbReference type="Gene3D" id="3.40.50.300">
    <property type="entry name" value="P-loop containing nucleotide triphosphate hydrolases"/>
    <property type="match status" value="1"/>
</dbReference>
<dbReference type="OrthoDB" id="4120634at2759"/>
<reference evidence="4 5" key="1">
    <citation type="submission" date="2015-01" db="EMBL/GenBank/DDBJ databases">
        <title>The Genome Sequence of Exophiala sideris CBS121828.</title>
        <authorList>
            <consortium name="The Broad Institute Genomics Platform"/>
            <person name="Cuomo C."/>
            <person name="de Hoog S."/>
            <person name="Gorbushina A."/>
            <person name="Stielow B."/>
            <person name="Teixiera M."/>
            <person name="Abouelleil A."/>
            <person name="Chapman S.B."/>
            <person name="Priest M."/>
            <person name="Young S.K."/>
            <person name="Wortman J."/>
            <person name="Nusbaum C."/>
            <person name="Birren B."/>
        </authorList>
    </citation>
    <scope>NUCLEOTIDE SEQUENCE [LARGE SCALE GENOMIC DNA]</scope>
    <source>
        <strain evidence="4 5">CBS 121828</strain>
    </source>
</reference>
<dbReference type="PANTHER" id="PTHR10039:SF15">
    <property type="entry name" value="NACHT DOMAIN-CONTAINING PROTEIN"/>
    <property type="match status" value="1"/>
</dbReference>
<dbReference type="HOGENOM" id="CLU_000288_34_23_1"/>
<dbReference type="Pfam" id="PF22939">
    <property type="entry name" value="WHD_GPIID"/>
    <property type="match status" value="1"/>
</dbReference>
<feature type="domain" description="NACHT" evidence="3">
    <location>
        <begin position="66"/>
        <end position="182"/>
    </location>
</feature>
<feature type="repeat" description="ANK" evidence="2">
    <location>
        <begin position="706"/>
        <end position="727"/>
    </location>
</feature>
<organism evidence="4 5">
    <name type="scientific">Exophiala sideris</name>
    <dbReference type="NCBI Taxonomy" id="1016849"/>
    <lineage>
        <taxon>Eukaryota</taxon>
        <taxon>Fungi</taxon>
        <taxon>Dikarya</taxon>
        <taxon>Ascomycota</taxon>
        <taxon>Pezizomycotina</taxon>
        <taxon>Eurotiomycetes</taxon>
        <taxon>Chaetothyriomycetidae</taxon>
        <taxon>Chaetothyriales</taxon>
        <taxon>Herpotrichiellaceae</taxon>
        <taxon>Exophiala</taxon>
    </lineage>
</organism>
<dbReference type="Proteomes" id="UP000053599">
    <property type="component" value="Unassembled WGS sequence"/>
</dbReference>
<dbReference type="SMART" id="SM00248">
    <property type="entry name" value="ANK"/>
    <property type="match status" value="9"/>
</dbReference>